<name>A0A7R9Q1E6_9ACAR</name>
<dbReference type="EMBL" id="CAJPIZ010006030">
    <property type="protein sequence ID" value="CAG2109154.1"/>
    <property type="molecule type" value="Genomic_DNA"/>
</dbReference>
<evidence type="ECO:0000256" key="2">
    <source>
        <dbReference type="SAM" id="MobiDB-lite"/>
    </source>
</evidence>
<dbReference type="AlphaFoldDB" id="A0A7R9Q1E6"/>
<keyword evidence="4" id="KW-1185">Reference proteome</keyword>
<evidence type="ECO:0000256" key="1">
    <source>
        <dbReference type="SAM" id="Coils"/>
    </source>
</evidence>
<dbReference type="OrthoDB" id="6514175at2759"/>
<keyword evidence="1" id="KW-0175">Coiled coil</keyword>
<feature type="coiled-coil region" evidence="1">
    <location>
        <begin position="77"/>
        <end position="161"/>
    </location>
</feature>
<reference evidence="3" key="1">
    <citation type="submission" date="2020-11" db="EMBL/GenBank/DDBJ databases">
        <authorList>
            <person name="Tran Van P."/>
        </authorList>
    </citation>
    <scope>NUCLEOTIDE SEQUENCE</scope>
</reference>
<protein>
    <submittedName>
        <fullName evidence="3">Uncharacterized protein</fullName>
    </submittedName>
</protein>
<feature type="region of interest" description="Disordered" evidence="2">
    <location>
        <begin position="279"/>
        <end position="299"/>
    </location>
</feature>
<proteinExistence type="predicted"/>
<sequence>MVMTSMANRSHEELIELFQQLKHMIRDDTREKEALRQRLLSDHNNEDWNQTLVDQLRRQLTECHTCIDTQRIALQEFQRMKETNNGLKEEINRSNETLKSWRQSSHQLVQRVRNESDERNDKLSADLNAKCKEMEDLKLTIASKDLDLNELRRELSDEKNKSGQNVEQIKEFYENKIQCLYREFDDNLRTISKTNDQKIIDIKADCLVAINRTQEELGQQLEKYKNENKELNEKYSHLRLESEARKMTNRFVNANRNQYKFKSTNASTSDTKPKLSIRVLDSDDDSSGPTVELVPQKRKKLMQNNDSYLDFLKQSP</sequence>
<accession>A0A7R9Q1E6</accession>
<evidence type="ECO:0000313" key="3">
    <source>
        <dbReference type="EMBL" id="CAD7628724.1"/>
    </source>
</evidence>
<evidence type="ECO:0000313" key="4">
    <source>
        <dbReference type="Proteomes" id="UP000759131"/>
    </source>
</evidence>
<dbReference type="Proteomes" id="UP000759131">
    <property type="component" value="Unassembled WGS sequence"/>
</dbReference>
<dbReference type="EMBL" id="OC860605">
    <property type="protein sequence ID" value="CAD7628724.1"/>
    <property type="molecule type" value="Genomic_DNA"/>
</dbReference>
<feature type="coiled-coil region" evidence="1">
    <location>
        <begin position="207"/>
        <end position="241"/>
    </location>
</feature>
<gene>
    <name evidence="3" type="ORF">OSB1V03_LOCUS9145</name>
</gene>
<organism evidence="3">
    <name type="scientific">Medioppia subpectinata</name>
    <dbReference type="NCBI Taxonomy" id="1979941"/>
    <lineage>
        <taxon>Eukaryota</taxon>
        <taxon>Metazoa</taxon>
        <taxon>Ecdysozoa</taxon>
        <taxon>Arthropoda</taxon>
        <taxon>Chelicerata</taxon>
        <taxon>Arachnida</taxon>
        <taxon>Acari</taxon>
        <taxon>Acariformes</taxon>
        <taxon>Sarcoptiformes</taxon>
        <taxon>Oribatida</taxon>
        <taxon>Brachypylina</taxon>
        <taxon>Oppioidea</taxon>
        <taxon>Oppiidae</taxon>
        <taxon>Medioppia</taxon>
    </lineage>
</organism>